<evidence type="ECO:0000259" key="2">
    <source>
        <dbReference type="Pfam" id="PF22691"/>
    </source>
</evidence>
<accession>A0A2A5JVR0</accession>
<dbReference type="NCBIfam" id="NF005704">
    <property type="entry name" value="PRK07516.1"/>
    <property type="match status" value="1"/>
</dbReference>
<evidence type="ECO:0000313" key="3">
    <source>
        <dbReference type="EMBL" id="PCK33419.1"/>
    </source>
</evidence>
<feature type="domain" description="Thiolase N-terminal" evidence="1">
    <location>
        <begin position="9"/>
        <end position="229"/>
    </location>
</feature>
<dbReference type="Pfam" id="PF22691">
    <property type="entry name" value="Thiolase_C_1"/>
    <property type="match status" value="1"/>
</dbReference>
<dbReference type="InterPro" id="IPR016039">
    <property type="entry name" value="Thiolase-like"/>
</dbReference>
<feature type="domain" description="Thiolase C-terminal" evidence="2">
    <location>
        <begin position="254"/>
        <end position="389"/>
    </location>
</feature>
<dbReference type="GO" id="GO:0003985">
    <property type="term" value="F:acetyl-CoA C-acetyltransferase activity"/>
    <property type="evidence" value="ECO:0007669"/>
    <property type="project" value="UniProtKB-EC"/>
</dbReference>
<proteinExistence type="predicted"/>
<keyword evidence="3" id="KW-0012">Acyltransferase</keyword>
<organism evidence="3 4">
    <name type="scientific">Pseudoalteromonas piscicida</name>
    <dbReference type="NCBI Taxonomy" id="43662"/>
    <lineage>
        <taxon>Bacteria</taxon>
        <taxon>Pseudomonadati</taxon>
        <taxon>Pseudomonadota</taxon>
        <taxon>Gammaproteobacteria</taxon>
        <taxon>Alteromonadales</taxon>
        <taxon>Pseudoalteromonadaceae</taxon>
        <taxon>Pseudoalteromonas</taxon>
    </lineage>
</organism>
<dbReference type="EC" id="2.3.1.9" evidence="3"/>
<dbReference type="CDD" id="cd00829">
    <property type="entry name" value="SCP-x_thiolase"/>
    <property type="match status" value="1"/>
</dbReference>
<dbReference type="PANTHER" id="PTHR42870:SF1">
    <property type="entry name" value="NON-SPECIFIC LIPID-TRANSFER PROTEIN-LIKE 2"/>
    <property type="match status" value="1"/>
</dbReference>
<dbReference type="AlphaFoldDB" id="A0A2A5JVR0"/>
<dbReference type="InterPro" id="IPR020616">
    <property type="entry name" value="Thiolase_N"/>
</dbReference>
<evidence type="ECO:0000313" key="4">
    <source>
        <dbReference type="Proteomes" id="UP000228621"/>
    </source>
</evidence>
<reference evidence="4" key="1">
    <citation type="journal article" date="2019" name="Genome Announc.">
        <title>Draft Genome Sequence of Pseudoalteromonas piscicida Strain 36Y ROTHPW, an Hypersaline Seawater Isolate from the South Coast of Sonora, Mexico.</title>
        <authorList>
            <person name="Sanchez-Diaz R."/>
            <person name="Molina-Garza Z.J."/>
            <person name="Cruz-Suarez L.E."/>
            <person name="Selvin J."/>
            <person name="Kiran G.S."/>
            <person name="Ibarra-Gamez J.C."/>
            <person name="Gomez-Gil B."/>
            <person name="Galaviz-Silva L."/>
        </authorList>
    </citation>
    <scope>NUCLEOTIDE SEQUENCE [LARGE SCALE GENOMIC DNA]</scope>
    <source>
        <strain evidence="4">36Y_RITHPW</strain>
    </source>
</reference>
<comment type="caution">
    <text evidence="3">The sequence shown here is derived from an EMBL/GenBank/DDBJ whole genome shotgun (WGS) entry which is preliminary data.</text>
</comment>
<dbReference type="InterPro" id="IPR055140">
    <property type="entry name" value="Thiolase_C_2"/>
</dbReference>
<dbReference type="Gene3D" id="3.40.47.10">
    <property type="match status" value="1"/>
</dbReference>
<evidence type="ECO:0000259" key="1">
    <source>
        <dbReference type="Pfam" id="PF00108"/>
    </source>
</evidence>
<dbReference type="EMBL" id="NKHF01000007">
    <property type="protein sequence ID" value="PCK33419.1"/>
    <property type="molecule type" value="Genomic_DNA"/>
</dbReference>
<dbReference type="OrthoDB" id="7053663at2"/>
<sequence>MLEQNKTAAIIGWGHTQFGKHHDKDLESLLIEVITEALTHAQVSGSEIDEVVLAHFNAGFSEQDFTSSLVLQHPQLPRFTPVTRVENACATGTAAVHQGARAIESGQAKTVLVVGVEKMTHLANAEVGRILGRASYVKEEQDYGSFVGVFAEIARQYQAKYGDCSEALAKVAVKNHHNGLSNPHAHLRKAVELPFCQHSSPANPVIVAPLKRSDCSPVSDGAAAIVLKAAEECTSAPRKIRLIARSQVNDYMPMSRRDMSQLSGCKEAWKQALEKAQLSIWDLDLIETHDCFTIAELMQYEAMGLAAPGKGKEALDQGTVYATGKLPVNLSGGLKSKGHPIGATGVSMHVMAAKQLANEAGEMQKPNSKRAGVFNMGGTGVANYVTILEQA</sequence>
<dbReference type="Pfam" id="PF00108">
    <property type="entry name" value="Thiolase_N"/>
    <property type="match status" value="1"/>
</dbReference>
<name>A0A2A5JVR0_PSEO7</name>
<gene>
    <name evidence="3" type="ORF">CEX98_01445</name>
</gene>
<protein>
    <submittedName>
        <fullName evidence="3">Acetyl-CoA acetyltransferase</fullName>
        <ecNumber evidence="3">2.3.1.9</ecNumber>
    </submittedName>
</protein>
<dbReference type="PIRSF" id="PIRSF000429">
    <property type="entry name" value="Ac-CoA_Ac_transf"/>
    <property type="match status" value="1"/>
</dbReference>
<dbReference type="InterPro" id="IPR002155">
    <property type="entry name" value="Thiolase"/>
</dbReference>
<keyword evidence="3" id="KW-0808">Transferase</keyword>
<dbReference type="Proteomes" id="UP000228621">
    <property type="component" value="Unassembled WGS sequence"/>
</dbReference>
<dbReference type="SUPFAM" id="SSF53901">
    <property type="entry name" value="Thiolase-like"/>
    <property type="match status" value="1"/>
</dbReference>
<dbReference type="RefSeq" id="WP_099640369.1">
    <property type="nucleotide sequence ID" value="NZ_NKHF01000007.1"/>
</dbReference>
<keyword evidence="4" id="KW-1185">Reference proteome</keyword>
<dbReference type="PANTHER" id="PTHR42870">
    <property type="entry name" value="ACETYL-COA C-ACETYLTRANSFERASE"/>
    <property type="match status" value="1"/>
</dbReference>